<evidence type="ECO:0000256" key="6">
    <source>
        <dbReference type="PROSITE-ProRule" id="PRU00169"/>
    </source>
</evidence>
<keyword evidence="3 6" id="KW-0597">Phosphoprotein</keyword>
<dbReference type="Gene3D" id="3.40.50.2300">
    <property type="match status" value="1"/>
</dbReference>
<dbReference type="PRINTS" id="PR00344">
    <property type="entry name" value="BCTRLSENSOR"/>
</dbReference>
<dbReference type="SUPFAM" id="SSF52172">
    <property type="entry name" value="CheY-like"/>
    <property type="match status" value="1"/>
</dbReference>
<dbReference type="GO" id="GO:0009927">
    <property type="term" value="F:histidine phosphotransfer kinase activity"/>
    <property type="evidence" value="ECO:0007669"/>
    <property type="project" value="TreeGrafter"/>
</dbReference>
<keyword evidence="8" id="KW-0812">Transmembrane</keyword>
<dbReference type="GO" id="GO:0005886">
    <property type="term" value="C:plasma membrane"/>
    <property type="evidence" value="ECO:0007669"/>
    <property type="project" value="TreeGrafter"/>
</dbReference>
<dbReference type="Gene3D" id="3.30.565.10">
    <property type="entry name" value="Histidine kinase-like ATPase, C-terminal domain"/>
    <property type="match status" value="1"/>
</dbReference>
<dbReference type="EMBL" id="CP041165">
    <property type="protein sequence ID" value="QOP41145.1"/>
    <property type="molecule type" value="Genomic_DNA"/>
</dbReference>
<dbReference type="InterPro" id="IPR036890">
    <property type="entry name" value="HATPase_C_sf"/>
</dbReference>
<feature type="domain" description="Response regulatory" evidence="10">
    <location>
        <begin position="936"/>
        <end position="1052"/>
    </location>
</feature>
<dbReference type="SUPFAM" id="SSF55874">
    <property type="entry name" value="ATPase domain of HSP90 chaperone/DNA topoisomerase II/histidine kinase"/>
    <property type="match status" value="1"/>
</dbReference>
<dbReference type="PANTHER" id="PTHR43047">
    <property type="entry name" value="TWO-COMPONENT HISTIDINE PROTEIN KINASE"/>
    <property type="match status" value="1"/>
</dbReference>
<dbReference type="CDD" id="cd17546">
    <property type="entry name" value="REC_hyHK_CKI1_RcsC-like"/>
    <property type="match status" value="1"/>
</dbReference>
<evidence type="ECO:0000256" key="4">
    <source>
        <dbReference type="ARBA" id="ARBA00022679"/>
    </source>
</evidence>
<evidence type="ECO:0000313" key="12">
    <source>
        <dbReference type="Proteomes" id="UP000593910"/>
    </source>
</evidence>
<dbReference type="Gene3D" id="3.30.450.40">
    <property type="match status" value="1"/>
</dbReference>
<feature type="domain" description="Histidine kinase" evidence="9">
    <location>
        <begin position="679"/>
        <end position="898"/>
    </location>
</feature>
<dbReference type="FunFam" id="3.30.565.10:FF:000010">
    <property type="entry name" value="Sensor histidine kinase RcsC"/>
    <property type="match status" value="1"/>
</dbReference>
<keyword evidence="12" id="KW-1185">Reference proteome</keyword>
<protein>
    <recommendedName>
        <fullName evidence="2">histidine kinase</fullName>
        <ecNumber evidence="2">2.7.13.3</ecNumber>
    </recommendedName>
</protein>
<evidence type="ECO:0000313" key="11">
    <source>
        <dbReference type="EMBL" id="QOP41145.1"/>
    </source>
</evidence>
<evidence type="ECO:0000259" key="9">
    <source>
        <dbReference type="PROSITE" id="PS50109"/>
    </source>
</evidence>
<dbReference type="PANTHER" id="PTHR43047:SF72">
    <property type="entry name" value="OSMOSENSING HISTIDINE PROTEIN KINASE SLN1"/>
    <property type="match status" value="1"/>
</dbReference>
<dbReference type="SMART" id="SM00448">
    <property type="entry name" value="REC"/>
    <property type="match status" value="1"/>
</dbReference>
<dbReference type="InterPro" id="IPR003661">
    <property type="entry name" value="HisK_dim/P_dom"/>
</dbReference>
<dbReference type="SMART" id="SM00387">
    <property type="entry name" value="HATPase_c"/>
    <property type="match status" value="1"/>
</dbReference>
<evidence type="ECO:0000256" key="5">
    <source>
        <dbReference type="ARBA" id="ARBA00022777"/>
    </source>
</evidence>
<proteinExistence type="predicted"/>
<keyword evidence="7" id="KW-0175">Coiled coil</keyword>
<dbReference type="InterPro" id="IPR011006">
    <property type="entry name" value="CheY-like_superfamily"/>
</dbReference>
<dbReference type="SUPFAM" id="SSF47384">
    <property type="entry name" value="Homodimeric domain of signal transducing histidine kinase"/>
    <property type="match status" value="1"/>
</dbReference>
<feature type="transmembrane region" description="Helical" evidence="8">
    <location>
        <begin position="325"/>
        <end position="344"/>
    </location>
</feature>
<dbReference type="Gene3D" id="1.10.287.130">
    <property type="match status" value="1"/>
</dbReference>
<accession>A0A7M1AUP0</accession>
<comment type="catalytic activity">
    <reaction evidence="1">
        <text>ATP + protein L-histidine = ADP + protein N-phospho-L-histidine.</text>
        <dbReference type="EC" id="2.7.13.3"/>
    </reaction>
</comment>
<dbReference type="CDD" id="cd18773">
    <property type="entry name" value="PDC1_HK_sensor"/>
    <property type="match status" value="1"/>
</dbReference>
<keyword evidence="4" id="KW-0808">Transferase</keyword>
<dbReference type="AlphaFoldDB" id="A0A7M1AUP0"/>
<dbReference type="InterPro" id="IPR029016">
    <property type="entry name" value="GAF-like_dom_sf"/>
</dbReference>
<dbReference type="Pfam" id="PF00072">
    <property type="entry name" value="Response_reg"/>
    <property type="match status" value="1"/>
</dbReference>
<dbReference type="PROSITE" id="PS50110">
    <property type="entry name" value="RESPONSE_REGULATORY"/>
    <property type="match status" value="1"/>
</dbReference>
<keyword evidence="8" id="KW-1133">Transmembrane helix</keyword>
<feature type="coiled-coil region" evidence="7">
    <location>
        <begin position="600"/>
        <end position="658"/>
    </location>
</feature>
<name>A0A7M1AUP0_9BACT</name>
<feature type="modified residue" description="4-aspartylphosphate" evidence="6">
    <location>
        <position position="985"/>
    </location>
</feature>
<dbReference type="InterPro" id="IPR004358">
    <property type="entry name" value="Sig_transdc_His_kin-like_C"/>
</dbReference>
<dbReference type="CDD" id="cd16922">
    <property type="entry name" value="HATPase_EvgS-ArcB-TorS-like"/>
    <property type="match status" value="1"/>
</dbReference>
<dbReference type="EC" id="2.7.13.3" evidence="2"/>
<dbReference type="InterPro" id="IPR036097">
    <property type="entry name" value="HisK_dim/P_sf"/>
</dbReference>
<reference evidence="11 12" key="1">
    <citation type="submission" date="2019-06" db="EMBL/GenBank/DDBJ databases">
        <title>Sulfurimonas gotlandica sp. nov., a chemoautotrophic and psychrotolerant epsilonproteobacterium isolated from a pelagic redoxcline, and an emended description of the genus Sulfurimonas.</title>
        <authorList>
            <person name="Wang S."/>
            <person name="Jiang L."/>
            <person name="Shao Z."/>
        </authorList>
    </citation>
    <scope>NUCLEOTIDE SEQUENCE [LARGE SCALE GENOMIC DNA]</scope>
    <source>
        <strain evidence="11 12">B2</strain>
    </source>
</reference>
<dbReference type="InterPro" id="IPR005467">
    <property type="entry name" value="His_kinase_dom"/>
</dbReference>
<dbReference type="PROSITE" id="PS50109">
    <property type="entry name" value="HIS_KIN"/>
    <property type="match status" value="1"/>
</dbReference>
<dbReference type="Proteomes" id="UP000593910">
    <property type="component" value="Chromosome"/>
</dbReference>
<dbReference type="SMART" id="SM00388">
    <property type="entry name" value="HisKA"/>
    <property type="match status" value="1"/>
</dbReference>
<gene>
    <name evidence="11" type="ORF">FJR03_05070</name>
</gene>
<sequence length="1055" mass="119611">MHMLRFKSLKNNLIVSMILLFVLMGITIGAKILSDAKNTLIQQRYQELEIATQIKKRSIERYIKFNIIELELLAKNTQLIDFTSYLLNTQKQTDSKQSQELFLQNDKYFKNYTRLHELYDLFIIDAKDGNIIYTALKEPDLGKSVLSSPGLKTTKLAVAFAEALQTKKIYLSDMGIYTISGTKPFLFGAIPITDKNGELLAVAAMQIPYENISRFVNIVGEELVSKEAYLVGEDYVVKSSTLHNGAQPSFFNTFSKSESFRIHSDVVEQALQSESKVFIQGLDYDYQEVIAVSVPIKMGGLHYHLITKVDLDEVLAPYHNDVKKIVFLIVLTILGATFLMTMIVNEIMKNVSYINENAKNISQGNFATNSSPKLYMELEPINQMLLKQTHVLRSLTSSVNEIKDAIEHSEYEKRIDSSEFEGAFAETIETINVLLEKLYDAIWFQSGVAHLMNETALVEDVENISKTALEFLSSYLNIPMAALYVYDELNEILTLKASYAYQKSSYFKEFFELGEGSVGESALEKKRLALHIDDIKNLKINTAILSVTPTMILCEPIIYKQRLIGVIEFALIDKLSDRKIYFLSEAIHSFASILYPAIQSDVTKELLAQTQEQKAELQNQSEELKQSNVMLEEQQQNLEVLAQDLQIKNGELQQTQDQLLFKNTELERANRYKSEFFANMSHELRTPLNAIILLSKLLVDDLKATEDEEVVKKIGIIHKSGNDLLRLINDILDFAKSESGKLELHNTVFLLDTLVTELHQEFDYLAQEKSLEFSISNEYKGEFEADYDKLLQVLRNLLSNAFKFTDKGSVTVSIFEDEIQNKLVFLVTDTGIGISKEQQYIIFDPFRQADGSSSRKYGGTGLGLSISKEFIAMMGGEIVLESSSEKGSQFKITIPLRQIKKAELTNSSNKNSIETTVLEQPAKKSSKASVNLAGKTILIVDDDVRNIFALSSLFEKTGANVENAFNGIEALETLKKEKIDIVLMDIMMPEMDGYETIKKIRKEMGLENLPIIVISAKAMKEDIERALEVGANEYLTKPIEFENLERMVESWLYKR</sequence>
<dbReference type="Gene3D" id="1.20.120.1530">
    <property type="match status" value="1"/>
</dbReference>
<dbReference type="Pfam" id="PF02518">
    <property type="entry name" value="HATPase_c"/>
    <property type="match status" value="1"/>
</dbReference>
<keyword evidence="5" id="KW-0418">Kinase</keyword>
<dbReference type="KEGG" id="smax:FJR03_05070"/>
<dbReference type="InterPro" id="IPR003594">
    <property type="entry name" value="HATPase_dom"/>
</dbReference>
<evidence type="ECO:0000256" key="1">
    <source>
        <dbReference type="ARBA" id="ARBA00000085"/>
    </source>
</evidence>
<organism evidence="11 12">
    <name type="scientific">Sulfurimonas marina</name>
    <dbReference type="NCBI Taxonomy" id="2590551"/>
    <lineage>
        <taxon>Bacteria</taxon>
        <taxon>Pseudomonadati</taxon>
        <taxon>Campylobacterota</taxon>
        <taxon>Epsilonproteobacteria</taxon>
        <taxon>Campylobacterales</taxon>
        <taxon>Sulfurimonadaceae</taxon>
        <taxon>Sulfurimonas</taxon>
    </lineage>
</organism>
<dbReference type="Pfam" id="PF00512">
    <property type="entry name" value="HisKA"/>
    <property type="match status" value="1"/>
</dbReference>
<dbReference type="CDD" id="cd00082">
    <property type="entry name" value="HisKA"/>
    <property type="match status" value="1"/>
</dbReference>
<evidence type="ECO:0000256" key="3">
    <source>
        <dbReference type="ARBA" id="ARBA00022553"/>
    </source>
</evidence>
<evidence type="ECO:0000256" key="2">
    <source>
        <dbReference type="ARBA" id="ARBA00012438"/>
    </source>
</evidence>
<keyword evidence="8" id="KW-0472">Membrane</keyword>
<dbReference type="GO" id="GO:0000155">
    <property type="term" value="F:phosphorelay sensor kinase activity"/>
    <property type="evidence" value="ECO:0007669"/>
    <property type="project" value="InterPro"/>
</dbReference>
<evidence type="ECO:0000256" key="8">
    <source>
        <dbReference type="SAM" id="Phobius"/>
    </source>
</evidence>
<evidence type="ECO:0000259" key="10">
    <source>
        <dbReference type="PROSITE" id="PS50110"/>
    </source>
</evidence>
<dbReference type="SUPFAM" id="SSF55781">
    <property type="entry name" value="GAF domain-like"/>
    <property type="match status" value="1"/>
</dbReference>
<dbReference type="InterPro" id="IPR001789">
    <property type="entry name" value="Sig_transdc_resp-reg_receiver"/>
</dbReference>
<evidence type="ECO:0000256" key="7">
    <source>
        <dbReference type="SAM" id="Coils"/>
    </source>
</evidence>